<keyword evidence="4" id="KW-1185">Reference proteome</keyword>
<comment type="caution">
    <text evidence="2">Lacks conserved residue(s) required for the propagation of feature annotation.</text>
</comment>
<feature type="binding site" evidence="2">
    <location>
        <position position="183"/>
    </location>
    <ligand>
        <name>ATP</name>
        <dbReference type="ChEBI" id="CHEBI:30616"/>
    </ligand>
</feature>
<evidence type="ECO:0000313" key="4">
    <source>
        <dbReference type="Proteomes" id="UP000681035"/>
    </source>
</evidence>
<dbReference type="Pfam" id="PF05636">
    <property type="entry name" value="HIGH_NTase1"/>
    <property type="match status" value="1"/>
</dbReference>
<comment type="subcellular location">
    <subcellularLocation>
        <location evidence="2">Cytoplasm</location>
    </subcellularLocation>
</comment>
<comment type="function">
    <text evidence="2">Catalyzes the formation of N(4)-acetylcytidine (ac(4)C) at the wobble position of elongator tRNA(Met), using acetate and ATP as substrates. First activates an acetate ion to form acetyladenylate (Ac-AMP) and then transfers the acetyl group to tRNA to form ac(4)C34.</text>
</comment>
<reference evidence="3" key="1">
    <citation type="submission" date="2020-09" db="EMBL/GenBank/DDBJ databases">
        <title>New species isolated from human feces.</title>
        <authorList>
            <person name="Kitahara M."/>
            <person name="Shigeno Y."/>
            <person name="Shime M."/>
            <person name="Matsumoto Y."/>
            <person name="Nakamura S."/>
            <person name="Motooka D."/>
            <person name="Fukuoka S."/>
            <person name="Nishikawa H."/>
            <person name="Benno Y."/>
        </authorList>
    </citation>
    <scope>NUCLEOTIDE SEQUENCE</scope>
    <source>
        <strain evidence="3">MM50</strain>
    </source>
</reference>
<dbReference type="KEGG" id="vcop:MM50RIKEN_01770"/>
<feature type="binding site" evidence="2">
    <location>
        <begin position="7"/>
        <end position="20"/>
    </location>
    <ligand>
        <name>ATP</name>
        <dbReference type="ChEBI" id="CHEBI:30616"/>
    </ligand>
</feature>
<feature type="binding site" evidence="2">
    <location>
        <position position="101"/>
    </location>
    <ligand>
        <name>ATP</name>
        <dbReference type="ChEBI" id="CHEBI:30616"/>
    </ligand>
</feature>
<feature type="binding site" evidence="2">
    <location>
        <position position="158"/>
    </location>
    <ligand>
        <name>ATP</name>
        <dbReference type="ChEBI" id="CHEBI:30616"/>
    </ligand>
</feature>
<keyword evidence="2" id="KW-0963">Cytoplasm</keyword>
<organism evidence="3 4">
    <name type="scientific">Vescimonas coprocola</name>
    <dbReference type="NCBI Taxonomy" id="2714355"/>
    <lineage>
        <taxon>Bacteria</taxon>
        <taxon>Bacillati</taxon>
        <taxon>Bacillota</taxon>
        <taxon>Clostridia</taxon>
        <taxon>Eubacteriales</taxon>
        <taxon>Oscillospiraceae</taxon>
        <taxon>Vescimonas</taxon>
    </lineage>
</organism>
<dbReference type="InterPro" id="IPR008513">
    <property type="entry name" value="tRNA(Met)_cyd_acetate_ligase"/>
</dbReference>
<dbReference type="Gene3D" id="3.40.50.620">
    <property type="entry name" value="HUPs"/>
    <property type="match status" value="1"/>
</dbReference>
<dbReference type="GO" id="GO:0005737">
    <property type="term" value="C:cytoplasm"/>
    <property type="evidence" value="ECO:0007669"/>
    <property type="project" value="UniProtKB-SubCell"/>
</dbReference>
<keyword evidence="2" id="KW-0436">Ligase</keyword>
<dbReference type="GO" id="GO:0006400">
    <property type="term" value="P:tRNA modification"/>
    <property type="evidence" value="ECO:0007669"/>
    <property type="project" value="UniProtKB-UniRule"/>
</dbReference>
<name>A0A810PXU0_9FIRM</name>
<dbReference type="EC" id="6.3.4.-" evidence="2"/>
<dbReference type="AlphaFoldDB" id="A0A810PXU0"/>
<sequence>MNAIGIICEYNPFHLGHARMLEGLRRQYDAPLVCAMSGNFVQRGDAAVAHKHARGEMAVRCGADLVLELPTPWAMASAERFADGGVALLTSTGVVSHLAFGSECGDLTALQAAEAALSRPELMPRIRQLLAQGMAYAPARQQAAEELGAPPRMLSRPNDILAIEYLKALRRQKAPMEPLAVLRQGAGHDGTPSGDTASASYLRTLLRSGRTDEALSYLPAPAAQVLRRELALGQAPADLSYCQRAILARLRQLREEDFLPYDGGKEGLYHRFYQAVRTSCSPEALLETAKTKRYPTSRLRRMLLSAWLDVTPPAGGIPYLRVLAANERGRDLLRQMQRQGAPVLTRPGDVSRLGPAAETLFRQESLWTDLYVLTYPQSSRSVCGSDWRTNPILL</sequence>
<accession>A0A810PXU0</accession>
<protein>
    <recommendedName>
        <fullName evidence="2">tRNA(Met) cytidine acetate ligase</fullName>
        <ecNumber evidence="2">6.3.4.-</ecNumber>
    </recommendedName>
</protein>
<keyword evidence="2" id="KW-0694">RNA-binding</keyword>
<dbReference type="HAMAP" id="MF_01539">
    <property type="entry name" value="TmcAL"/>
    <property type="match status" value="1"/>
</dbReference>
<dbReference type="EMBL" id="AP023418">
    <property type="protein sequence ID" value="BCK80414.1"/>
    <property type="molecule type" value="Genomic_DNA"/>
</dbReference>
<dbReference type="InterPro" id="IPR014729">
    <property type="entry name" value="Rossmann-like_a/b/a_fold"/>
</dbReference>
<evidence type="ECO:0000313" key="3">
    <source>
        <dbReference type="EMBL" id="BCK80414.1"/>
    </source>
</evidence>
<keyword evidence="2" id="KW-0547">Nucleotide-binding</keyword>
<evidence type="ECO:0000256" key="1">
    <source>
        <dbReference type="ARBA" id="ARBA00022694"/>
    </source>
</evidence>
<dbReference type="Proteomes" id="UP000681035">
    <property type="component" value="Chromosome"/>
</dbReference>
<gene>
    <name evidence="2" type="primary">tmcAL</name>
    <name evidence="3" type="ORF">MM50RIKEN_01770</name>
</gene>
<dbReference type="SUPFAM" id="SSF52374">
    <property type="entry name" value="Nucleotidylyl transferase"/>
    <property type="match status" value="1"/>
</dbReference>
<dbReference type="RefSeq" id="WP_213541373.1">
    <property type="nucleotide sequence ID" value="NZ_AP023418.1"/>
</dbReference>
<dbReference type="PANTHER" id="PTHR37825">
    <property type="entry name" value="TRNA(MET) CYTIDINE ACETATE LIGASE"/>
    <property type="match status" value="1"/>
</dbReference>
<dbReference type="GO" id="GO:0016879">
    <property type="term" value="F:ligase activity, forming carbon-nitrogen bonds"/>
    <property type="evidence" value="ECO:0007669"/>
    <property type="project" value="UniProtKB-UniRule"/>
</dbReference>
<proteinExistence type="inferred from homology"/>
<dbReference type="GO" id="GO:0005524">
    <property type="term" value="F:ATP binding"/>
    <property type="evidence" value="ECO:0007669"/>
    <property type="project" value="UniProtKB-KW"/>
</dbReference>
<comment type="similarity">
    <text evidence="2">Belongs to the TmcAL family.</text>
</comment>
<keyword evidence="2" id="KW-0067">ATP-binding</keyword>
<keyword evidence="1 2" id="KW-0819">tRNA processing</keyword>
<dbReference type="GO" id="GO:0000049">
    <property type="term" value="F:tRNA binding"/>
    <property type="evidence" value="ECO:0007669"/>
    <property type="project" value="UniProtKB-KW"/>
</dbReference>
<evidence type="ECO:0000256" key="2">
    <source>
        <dbReference type="HAMAP-Rule" id="MF_01539"/>
    </source>
</evidence>
<dbReference type="PANTHER" id="PTHR37825:SF1">
    <property type="entry name" value="TRNA(MET) CYTIDINE ACETATE LIGASE"/>
    <property type="match status" value="1"/>
</dbReference>
<comment type="catalytic activity">
    <reaction evidence="2">
        <text>cytidine(34) in elongator tRNA(Met) + acetate + ATP = N(4)-acetylcytidine(34) in elongator tRNA(Met) + AMP + diphosphate</text>
        <dbReference type="Rhea" id="RHEA:58144"/>
        <dbReference type="Rhea" id="RHEA-COMP:10693"/>
        <dbReference type="Rhea" id="RHEA-COMP:10694"/>
        <dbReference type="ChEBI" id="CHEBI:30089"/>
        <dbReference type="ChEBI" id="CHEBI:30616"/>
        <dbReference type="ChEBI" id="CHEBI:33019"/>
        <dbReference type="ChEBI" id="CHEBI:74900"/>
        <dbReference type="ChEBI" id="CHEBI:82748"/>
        <dbReference type="ChEBI" id="CHEBI:456215"/>
    </reaction>
</comment>
<keyword evidence="2" id="KW-0820">tRNA-binding</keyword>